<dbReference type="SMART" id="SM00220">
    <property type="entry name" value="S_TKc"/>
    <property type="match status" value="1"/>
</dbReference>
<reference evidence="8 9" key="1">
    <citation type="submission" date="2024-01" db="EMBL/GenBank/DDBJ databases">
        <title>Comparative genomics of Cryptococcus and Kwoniella reveals pathogenesis evolution and contrasting modes of karyotype evolution via chromosome fusion or intercentromeric recombination.</title>
        <authorList>
            <person name="Coelho M.A."/>
            <person name="David-Palma M."/>
            <person name="Shea T."/>
            <person name="Bowers K."/>
            <person name="McGinley-Smith S."/>
            <person name="Mohammad A.W."/>
            <person name="Gnirke A."/>
            <person name="Yurkov A.M."/>
            <person name="Nowrousian M."/>
            <person name="Sun S."/>
            <person name="Cuomo C.A."/>
            <person name="Heitman J."/>
        </authorList>
    </citation>
    <scope>NUCLEOTIDE SEQUENCE [LARGE SCALE GENOMIC DNA]</scope>
    <source>
        <strain evidence="8 9">CBS 6074</strain>
    </source>
</reference>
<gene>
    <name evidence="8" type="ORF">L201_000520</name>
</gene>
<proteinExistence type="predicted"/>
<dbReference type="GO" id="GO:0005524">
    <property type="term" value="F:ATP binding"/>
    <property type="evidence" value="ECO:0007669"/>
    <property type="project" value="UniProtKB-KW"/>
</dbReference>
<dbReference type="EC" id="2.7.11.1" evidence="1"/>
<evidence type="ECO:0000313" key="9">
    <source>
        <dbReference type="Proteomes" id="UP001355207"/>
    </source>
</evidence>
<dbReference type="PROSITE" id="PS50011">
    <property type="entry name" value="PROTEIN_KINASE_DOM"/>
    <property type="match status" value="1"/>
</dbReference>
<dbReference type="Pfam" id="PF00069">
    <property type="entry name" value="Pkinase"/>
    <property type="match status" value="1"/>
</dbReference>
<dbReference type="AlphaFoldDB" id="A0AAX4JLB1"/>
<dbReference type="InterPro" id="IPR000719">
    <property type="entry name" value="Prot_kinase_dom"/>
</dbReference>
<evidence type="ECO:0000259" key="7">
    <source>
        <dbReference type="PROSITE" id="PS50011"/>
    </source>
</evidence>
<evidence type="ECO:0000256" key="4">
    <source>
        <dbReference type="ARBA" id="ARBA00022777"/>
    </source>
</evidence>
<evidence type="ECO:0000256" key="3">
    <source>
        <dbReference type="ARBA" id="ARBA00022741"/>
    </source>
</evidence>
<dbReference type="InterPro" id="IPR011009">
    <property type="entry name" value="Kinase-like_dom_sf"/>
</dbReference>
<accession>A0AAX4JLB1</accession>
<dbReference type="GO" id="GO:0010506">
    <property type="term" value="P:regulation of autophagy"/>
    <property type="evidence" value="ECO:0007669"/>
    <property type="project" value="InterPro"/>
</dbReference>
<feature type="compositionally biased region" description="Basic residues" evidence="6">
    <location>
        <begin position="416"/>
        <end position="425"/>
    </location>
</feature>
<keyword evidence="5" id="KW-0067">ATP-binding</keyword>
<dbReference type="GeneID" id="91091192"/>
<dbReference type="InterPro" id="IPR008271">
    <property type="entry name" value="Ser/Thr_kinase_AS"/>
</dbReference>
<dbReference type="GO" id="GO:0005776">
    <property type="term" value="C:autophagosome"/>
    <property type="evidence" value="ECO:0007669"/>
    <property type="project" value="TreeGrafter"/>
</dbReference>
<dbReference type="PANTHER" id="PTHR24348:SF22">
    <property type="entry name" value="NON-SPECIFIC SERINE_THREONINE PROTEIN KINASE"/>
    <property type="match status" value="1"/>
</dbReference>
<dbReference type="GO" id="GO:0016020">
    <property type="term" value="C:membrane"/>
    <property type="evidence" value="ECO:0007669"/>
    <property type="project" value="TreeGrafter"/>
</dbReference>
<evidence type="ECO:0000313" key="8">
    <source>
        <dbReference type="EMBL" id="WWC85654.1"/>
    </source>
</evidence>
<evidence type="ECO:0000256" key="1">
    <source>
        <dbReference type="ARBA" id="ARBA00012513"/>
    </source>
</evidence>
<dbReference type="EMBL" id="CP144098">
    <property type="protein sequence ID" value="WWC85654.1"/>
    <property type="molecule type" value="Genomic_DNA"/>
</dbReference>
<feature type="compositionally biased region" description="Basic and acidic residues" evidence="6">
    <location>
        <begin position="298"/>
        <end position="316"/>
    </location>
</feature>
<keyword evidence="3" id="KW-0547">Nucleotide-binding</keyword>
<name>A0AAX4JLB1_9TREE</name>
<dbReference type="Gene3D" id="1.10.510.10">
    <property type="entry name" value="Transferase(Phosphotransferase) domain 1"/>
    <property type="match status" value="1"/>
</dbReference>
<evidence type="ECO:0000256" key="5">
    <source>
        <dbReference type="ARBA" id="ARBA00022840"/>
    </source>
</evidence>
<protein>
    <recommendedName>
        <fullName evidence="1">non-specific serine/threonine protein kinase</fullName>
        <ecNumber evidence="1">2.7.11.1</ecNumber>
    </recommendedName>
</protein>
<feature type="compositionally biased region" description="Polar residues" evidence="6">
    <location>
        <begin position="389"/>
        <end position="415"/>
    </location>
</feature>
<dbReference type="PROSITE" id="PS00108">
    <property type="entry name" value="PROTEIN_KINASE_ST"/>
    <property type="match status" value="1"/>
</dbReference>
<dbReference type="GO" id="GO:0005829">
    <property type="term" value="C:cytosol"/>
    <property type="evidence" value="ECO:0007669"/>
    <property type="project" value="TreeGrafter"/>
</dbReference>
<keyword evidence="4" id="KW-0418">Kinase</keyword>
<sequence length="425" mass="46314">MGVTHRDLKPENILLTKAVEGIPVQVKIADFGLAKMVHAETMLTSMVGTPQYLAPEVVMQSPNQPGYINVVDSWSVGIIVYSMMTKALPFDEDGNLPVEQRIKARYTQPADTELLVRLGISDLAIDFISGLLAKDPKQRMDMEQALAHEWLAGPSSQIAASQLPPSQVLGGDSQWGIQRFESEFPFDQGFDPSSDDNEKINGESAGEQDEIGRWSRPMTASGTNYESLGEFNSEESFSQPMNNLHLNTPSNAKTGIMQTTEVSKVHIPSSPPLSSSSIGAALEVDLQDHQQQQQASSQEEKENSDKNRKEAEDIHIDGGLPTPITPNPNPNPASNVKDVDVSMNGNGTAILMSKRKKQDEGFSSGSLSPPPNQAQSDAGDINLDRETNETTSRIKAKSTSPPNSKTMPTRQSTRTTRARKSMRLA</sequence>
<keyword evidence="2" id="KW-0808">Transferase</keyword>
<feature type="domain" description="Protein kinase" evidence="7">
    <location>
        <begin position="1"/>
        <end position="151"/>
    </location>
</feature>
<dbReference type="InterPro" id="IPR045269">
    <property type="entry name" value="Atg1-like"/>
</dbReference>
<feature type="region of interest" description="Disordered" evidence="6">
    <location>
        <begin position="286"/>
        <end position="425"/>
    </location>
</feature>
<dbReference type="GO" id="GO:0004674">
    <property type="term" value="F:protein serine/threonine kinase activity"/>
    <property type="evidence" value="ECO:0007669"/>
    <property type="project" value="UniProtKB-EC"/>
</dbReference>
<dbReference type="Proteomes" id="UP001355207">
    <property type="component" value="Chromosome 1"/>
</dbReference>
<evidence type="ECO:0000256" key="2">
    <source>
        <dbReference type="ARBA" id="ARBA00022679"/>
    </source>
</evidence>
<dbReference type="GO" id="GO:0000407">
    <property type="term" value="C:phagophore assembly site"/>
    <property type="evidence" value="ECO:0007669"/>
    <property type="project" value="TreeGrafter"/>
</dbReference>
<keyword evidence="9" id="KW-1185">Reference proteome</keyword>
<dbReference type="GO" id="GO:0000045">
    <property type="term" value="P:autophagosome assembly"/>
    <property type="evidence" value="ECO:0007669"/>
    <property type="project" value="TreeGrafter"/>
</dbReference>
<dbReference type="RefSeq" id="XP_066072417.1">
    <property type="nucleotide sequence ID" value="XM_066216320.1"/>
</dbReference>
<evidence type="ECO:0000256" key="6">
    <source>
        <dbReference type="SAM" id="MobiDB-lite"/>
    </source>
</evidence>
<dbReference type="SUPFAM" id="SSF56112">
    <property type="entry name" value="Protein kinase-like (PK-like)"/>
    <property type="match status" value="1"/>
</dbReference>
<organism evidence="8 9">
    <name type="scientific">Kwoniella dendrophila CBS 6074</name>
    <dbReference type="NCBI Taxonomy" id="1295534"/>
    <lineage>
        <taxon>Eukaryota</taxon>
        <taxon>Fungi</taxon>
        <taxon>Dikarya</taxon>
        <taxon>Basidiomycota</taxon>
        <taxon>Agaricomycotina</taxon>
        <taxon>Tremellomycetes</taxon>
        <taxon>Tremellales</taxon>
        <taxon>Cryptococcaceae</taxon>
        <taxon>Kwoniella</taxon>
    </lineage>
</organism>
<dbReference type="PANTHER" id="PTHR24348">
    <property type="entry name" value="SERINE/THREONINE-PROTEIN KINASE UNC-51-RELATED"/>
    <property type="match status" value="1"/>
</dbReference>
<feature type="region of interest" description="Disordered" evidence="6">
    <location>
        <begin position="184"/>
        <end position="226"/>
    </location>
</feature>